<dbReference type="AlphaFoldDB" id="A0AAD5J286"/>
<comment type="caution">
    <text evidence="2">The sequence shown here is derived from an EMBL/GenBank/DDBJ whole genome shotgun (WGS) entry which is preliminary data.</text>
</comment>
<evidence type="ECO:0000313" key="2">
    <source>
        <dbReference type="EMBL" id="KAI9182713.1"/>
    </source>
</evidence>
<sequence length="209" mass="21737">MTENFPIAGKKFDPTAAAKSIVVNLRTLQELDKNLIVNSSGNSGIRNSSRNGNGNLGKGISGNGFSGSGNHGSGISGRNGSGKSGNGLVGSGYGIGKNSDSGNVISRCHDDVGKGIGMGKTDQMKSGVNCKKSDVVKSFNAVSEDLDSATILKHLLNEVTNFETLISDKNGTNAWLIPNNTSKNIVIMDSFESIASKLEEAMALILICK</sequence>
<reference evidence="2" key="2">
    <citation type="submission" date="2023-02" db="EMBL/GenBank/DDBJ databases">
        <authorList>
            <person name="Swenson N.G."/>
            <person name="Wegrzyn J.L."/>
            <person name="Mcevoy S.L."/>
        </authorList>
    </citation>
    <scope>NUCLEOTIDE SEQUENCE</scope>
    <source>
        <strain evidence="2">91603</strain>
        <tissue evidence="2">Leaf</tissue>
    </source>
</reference>
<accession>A0AAD5J286</accession>
<reference evidence="2" key="1">
    <citation type="journal article" date="2022" name="Plant J.">
        <title>Strategies of tolerance reflected in two North American maple genomes.</title>
        <authorList>
            <person name="McEvoy S.L."/>
            <person name="Sezen U.U."/>
            <person name="Trouern-Trend A."/>
            <person name="McMahon S.M."/>
            <person name="Schaberg P.G."/>
            <person name="Yang J."/>
            <person name="Wegrzyn J.L."/>
            <person name="Swenson N.G."/>
        </authorList>
    </citation>
    <scope>NUCLEOTIDE SEQUENCE</scope>
    <source>
        <strain evidence="2">91603</strain>
    </source>
</reference>
<protein>
    <submittedName>
        <fullName evidence="2">Uncharacterized protein</fullName>
    </submittedName>
</protein>
<proteinExistence type="predicted"/>
<dbReference type="Proteomes" id="UP001064489">
    <property type="component" value="Chromosome 4"/>
</dbReference>
<evidence type="ECO:0000313" key="3">
    <source>
        <dbReference type="Proteomes" id="UP001064489"/>
    </source>
</evidence>
<evidence type="ECO:0000256" key="1">
    <source>
        <dbReference type="SAM" id="MobiDB-lite"/>
    </source>
</evidence>
<name>A0AAD5J286_ACENE</name>
<feature type="region of interest" description="Disordered" evidence="1">
    <location>
        <begin position="39"/>
        <end position="83"/>
    </location>
</feature>
<keyword evidence="3" id="KW-1185">Reference proteome</keyword>
<feature type="compositionally biased region" description="Low complexity" evidence="1">
    <location>
        <begin position="39"/>
        <end position="53"/>
    </location>
</feature>
<feature type="compositionally biased region" description="Gly residues" evidence="1">
    <location>
        <begin position="54"/>
        <end position="83"/>
    </location>
</feature>
<dbReference type="EMBL" id="JAJSOW010000101">
    <property type="protein sequence ID" value="KAI9182713.1"/>
    <property type="molecule type" value="Genomic_DNA"/>
</dbReference>
<organism evidence="2 3">
    <name type="scientific">Acer negundo</name>
    <name type="common">Box elder</name>
    <dbReference type="NCBI Taxonomy" id="4023"/>
    <lineage>
        <taxon>Eukaryota</taxon>
        <taxon>Viridiplantae</taxon>
        <taxon>Streptophyta</taxon>
        <taxon>Embryophyta</taxon>
        <taxon>Tracheophyta</taxon>
        <taxon>Spermatophyta</taxon>
        <taxon>Magnoliopsida</taxon>
        <taxon>eudicotyledons</taxon>
        <taxon>Gunneridae</taxon>
        <taxon>Pentapetalae</taxon>
        <taxon>rosids</taxon>
        <taxon>malvids</taxon>
        <taxon>Sapindales</taxon>
        <taxon>Sapindaceae</taxon>
        <taxon>Hippocastanoideae</taxon>
        <taxon>Acereae</taxon>
        <taxon>Acer</taxon>
    </lineage>
</organism>
<gene>
    <name evidence="2" type="ORF">LWI28_028147</name>
</gene>